<reference evidence="4 5" key="1">
    <citation type="submission" date="2020-07" db="EMBL/GenBank/DDBJ databases">
        <title>Sequencing the genomes of 1000 actinobacteria strains.</title>
        <authorList>
            <person name="Klenk H.-P."/>
        </authorList>
    </citation>
    <scope>NUCLEOTIDE SEQUENCE [LARGE SCALE GENOMIC DNA]</scope>
    <source>
        <strain evidence="4 5">DSM 23871</strain>
    </source>
</reference>
<proteinExistence type="predicted"/>
<protein>
    <recommendedName>
        <fullName evidence="3">DUF1023 domain-containing protein</fullName>
    </recommendedName>
</protein>
<dbReference type="AlphaFoldDB" id="A0A852T1R8"/>
<gene>
    <name evidence="4" type="ORF">BJ963_002173</name>
</gene>
<comment type="caution">
    <text evidence="4">The sequence shown here is derived from an EMBL/GenBank/DDBJ whole genome shotgun (WGS) entry which is preliminary data.</text>
</comment>
<dbReference type="RefSeq" id="WP_246298031.1">
    <property type="nucleotide sequence ID" value="NZ_BAAAPX010000001.1"/>
</dbReference>
<feature type="coiled-coil region" evidence="1">
    <location>
        <begin position="91"/>
        <end position="121"/>
    </location>
</feature>
<sequence length="633" mass="67288">MDTDPTPGDTGTVDALASHLRKWAERLDGQATAADDLVNTGLEAAAWSGLAADVFRDRLRTLADAARIASSRHSAGAAAATTWLTSMTTSQNTADAALQDAEEAQADLEEAEAKVAALGVEHAALLLAADALQRAYASGKESSRRTMLDARRAEQDTEDTLIRARFAIEDAQERLDDARKRARQAGHEYDAAEKTFASALDEALQGAMPVIPAPQVAAFATAVSKLSAIAGSASANAALMESLTRLTPEELRILIAQDPEIVQRFWEHPPPPDRVATWWKRLLPEQRAAFQTAAPEILGNLAGLPYGVRNTCNLTIYERAKKRPDLTPEQRKVLSALKDVLARGSASLVSFNLDASVPMVAIGYGDLDTAHTVTWAAPGMNSDATDATRNWSQAAWNLYEEQRKRDGRHTHGVIGWLGYDTPDLVTVNNPALAQDGAWRFAIELDGTRASRAGNLPSVAVLAHSYGTTMAANALTHTKYPVDSFTMLGSAGIDTDTVTSLADLHVKKTGGLPSIYTTAASQDQLAPFGSTVGGRAEPNPEAAFSPAGTLAPAAVIRGAQSFSSEGTTLPNGDRLKQTRGHSALGENHDGFNFLNGYAPEGHGYLDPKTEALYNAALTTTGHLGEVVGGLRPTR</sequence>
<feature type="domain" description="DUF1023" evidence="3">
    <location>
        <begin position="359"/>
        <end position="500"/>
    </location>
</feature>
<dbReference type="InterPro" id="IPR010427">
    <property type="entry name" value="DUF1023"/>
</dbReference>
<keyword evidence="5" id="KW-1185">Reference proteome</keyword>
<feature type="region of interest" description="Disordered" evidence="2">
    <location>
        <begin position="562"/>
        <end position="582"/>
    </location>
</feature>
<evidence type="ECO:0000313" key="4">
    <source>
        <dbReference type="EMBL" id="NYD74654.1"/>
    </source>
</evidence>
<feature type="coiled-coil region" evidence="1">
    <location>
        <begin position="161"/>
        <end position="195"/>
    </location>
</feature>
<organism evidence="4 5">
    <name type="scientific">Leifsonia soli</name>
    <dbReference type="NCBI Taxonomy" id="582665"/>
    <lineage>
        <taxon>Bacteria</taxon>
        <taxon>Bacillati</taxon>
        <taxon>Actinomycetota</taxon>
        <taxon>Actinomycetes</taxon>
        <taxon>Micrococcales</taxon>
        <taxon>Microbacteriaceae</taxon>
        <taxon>Leifsonia</taxon>
    </lineage>
</organism>
<evidence type="ECO:0000256" key="2">
    <source>
        <dbReference type="SAM" id="MobiDB-lite"/>
    </source>
</evidence>
<evidence type="ECO:0000259" key="3">
    <source>
        <dbReference type="Pfam" id="PF06259"/>
    </source>
</evidence>
<dbReference type="Proteomes" id="UP000589620">
    <property type="component" value="Unassembled WGS sequence"/>
</dbReference>
<evidence type="ECO:0000256" key="1">
    <source>
        <dbReference type="SAM" id="Coils"/>
    </source>
</evidence>
<accession>A0A852T1R8</accession>
<dbReference type="EMBL" id="JACCBJ010000001">
    <property type="protein sequence ID" value="NYD74654.1"/>
    <property type="molecule type" value="Genomic_DNA"/>
</dbReference>
<dbReference type="Pfam" id="PF06259">
    <property type="entry name" value="Abhydrolase_8"/>
    <property type="match status" value="1"/>
</dbReference>
<name>A0A852T1R8_9MICO</name>
<keyword evidence="1" id="KW-0175">Coiled coil</keyword>
<evidence type="ECO:0000313" key="5">
    <source>
        <dbReference type="Proteomes" id="UP000589620"/>
    </source>
</evidence>